<dbReference type="EMBL" id="CP022685">
    <property type="protein sequence ID" value="ATL25142.1"/>
    <property type="molecule type" value="Genomic_DNA"/>
</dbReference>
<evidence type="ECO:0000259" key="3">
    <source>
        <dbReference type="Pfam" id="PF04982"/>
    </source>
</evidence>
<reference evidence="4 5" key="1">
    <citation type="submission" date="2017-08" db="EMBL/GenBank/DDBJ databases">
        <title>Complete Genome Sequence of Streptomyces formicae KY5, the formicamycin producer.</title>
        <authorList>
            <person name="Holmes N.A."/>
            <person name="Devine R."/>
            <person name="Qin Z."/>
            <person name="Seipke R.F."/>
            <person name="Wilkinson B."/>
            <person name="Hutchings M.I."/>
        </authorList>
    </citation>
    <scope>NUCLEOTIDE SEQUENCE [LARGE SCALE GENOMIC DNA]</scope>
    <source>
        <strain evidence="4 5">KY5</strain>
    </source>
</reference>
<feature type="transmembrane region" description="Helical" evidence="2">
    <location>
        <begin position="102"/>
        <end position="123"/>
    </location>
</feature>
<evidence type="ECO:0000256" key="2">
    <source>
        <dbReference type="SAM" id="Phobius"/>
    </source>
</evidence>
<evidence type="ECO:0000313" key="4">
    <source>
        <dbReference type="EMBL" id="ATL25142.1"/>
    </source>
</evidence>
<keyword evidence="2" id="KW-0812">Transmembrane</keyword>
<dbReference type="InterPro" id="IPR058581">
    <property type="entry name" value="TM_HPP"/>
</dbReference>
<feature type="transmembrane region" description="Helical" evidence="2">
    <location>
        <begin position="216"/>
        <end position="237"/>
    </location>
</feature>
<name>A0A291Q0N9_9ACTN</name>
<sequence>MTLTCGNSKSLRRILDEYADVLTLEGRRHPTSPADREEAAPTPALPSPPSGPPAAQSRNSPVLSTDVLNTDETVEVSPAPVRPRIRTRLAGRAPAPPSPGTALHAVSAATAVLLALVAIGSLIHEPVLIPPLAASAAIIHSVPGLPLAQPRSVIAGHLLCTAVGYAVAASLGTTPWAAALAAGIGLAVMTVARTPHSPACATSVVIVLHTPQPASFVPLLVGSTVLLVLAGWALSYARPGAARYPAYWW</sequence>
<feature type="compositionally biased region" description="Pro residues" evidence="1">
    <location>
        <begin position="43"/>
        <end position="52"/>
    </location>
</feature>
<keyword evidence="2" id="KW-1133">Transmembrane helix</keyword>
<dbReference type="InterPro" id="IPR007065">
    <property type="entry name" value="HPP"/>
</dbReference>
<accession>A0A291Q0N9</accession>
<dbReference type="Proteomes" id="UP000221011">
    <property type="component" value="Chromosome"/>
</dbReference>
<evidence type="ECO:0000256" key="1">
    <source>
        <dbReference type="SAM" id="MobiDB-lite"/>
    </source>
</evidence>
<dbReference type="PANTHER" id="PTHR33741">
    <property type="entry name" value="TRANSMEMBRANE PROTEIN DDB_G0269096-RELATED"/>
    <property type="match status" value="1"/>
</dbReference>
<evidence type="ECO:0000313" key="5">
    <source>
        <dbReference type="Proteomes" id="UP000221011"/>
    </source>
</evidence>
<proteinExistence type="predicted"/>
<dbReference type="KEGG" id="sfk:KY5_0124"/>
<gene>
    <name evidence="4" type="ORF">KY5_0124</name>
</gene>
<feature type="domain" description="HPP transmembrane region" evidence="3">
    <location>
        <begin position="97"/>
        <end position="237"/>
    </location>
</feature>
<keyword evidence="2" id="KW-0472">Membrane</keyword>
<dbReference type="PANTHER" id="PTHR33741:SF5">
    <property type="entry name" value="TRANSMEMBRANE PROTEIN DDB_G0269096-RELATED"/>
    <property type="match status" value="1"/>
</dbReference>
<feature type="region of interest" description="Disordered" evidence="1">
    <location>
        <begin position="24"/>
        <end position="61"/>
    </location>
</feature>
<protein>
    <recommendedName>
        <fullName evidence="3">HPP transmembrane region domain-containing protein</fullName>
    </recommendedName>
</protein>
<feature type="transmembrane region" description="Helical" evidence="2">
    <location>
        <begin position="159"/>
        <end position="188"/>
    </location>
</feature>
<dbReference type="AlphaFoldDB" id="A0A291Q0N9"/>
<dbReference type="Pfam" id="PF04982">
    <property type="entry name" value="TM_HPP"/>
    <property type="match status" value="1"/>
</dbReference>
<organism evidence="4 5">
    <name type="scientific">Streptomyces formicae</name>
    <dbReference type="NCBI Taxonomy" id="1616117"/>
    <lineage>
        <taxon>Bacteria</taxon>
        <taxon>Bacillati</taxon>
        <taxon>Actinomycetota</taxon>
        <taxon>Actinomycetes</taxon>
        <taxon>Kitasatosporales</taxon>
        <taxon>Streptomycetaceae</taxon>
        <taxon>Streptomyces</taxon>
    </lineage>
</organism>
<keyword evidence="5" id="KW-1185">Reference proteome</keyword>